<keyword evidence="3" id="KW-1185">Reference proteome</keyword>
<name>A0A8S0RXU0_OLEEU</name>
<evidence type="ECO:0000313" key="3">
    <source>
        <dbReference type="Proteomes" id="UP000594638"/>
    </source>
</evidence>
<evidence type="ECO:0000256" key="1">
    <source>
        <dbReference type="SAM" id="MobiDB-lite"/>
    </source>
</evidence>
<comment type="caution">
    <text evidence="2">The sequence shown here is derived from an EMBL/GenBank/DDBJ whole genome shotgun (WGS) entry which is preliminary data.</text>
</comment>
<reference evidence="2 3" key="1">
    <citation type="submission" date="2019-12" db="EMBL/GenBank/DDBJ databases">
        <authorList>
            <person name="Alioto T."/>
            <person name="Alioto T."/>
            <person name="Gomez Garrido J."/>
        </authorList>
    </citation>
    <scope>NUCLEOTIDE SEQUENCE [LARGE SCALE GENOMIC DNA]</scope>
</reference>
<proteinExistence type="predicted"/>
<organism evidence="2 3">
    <name type="scientific">Olea europaea subsp. europaea</name>
    <dbReference type="NCBI Taxonomy" id="158383"/>
    <lineage>
        <taxon>Eukaryota</taxon>
        <taxon>Viridiplantae</taxon>
        <taxon>Streptophyta</taxon>
        <taxon>Embryophyta</taxon>
        <taxon>Tracheophyta</taxon>
        <taxon>Spermatophyta</taxon>
        <taxon>Magnoliopsida</taxon>
        <taxon>eudicotyledons</taxon>
        <taxon>Gunneridae</taxon>
        <taxon>Pentapetalae</taxon>
        <taxon>asterids</taxon>
        <taxon>lamiids</taxon>
        <taxon>Lamiales</taxon>
        <taxon>Oleaceae</taxon>
        <taxon>Oleeae</taxon>
        <taxon>Olea</taxon>
    </lineage>
</organism>
<accession>A0A8S0RXU0</accession>
<sequence>MNDKTIDEPPTAFTFPTETRNESARQKRVCLGSYVNEDLNICMSQNTENHEFERRTHVEISYKNKLVDAINPMGLEAKGEGQIEDDGIVSDDDVLEMFLMEIRKLVNTKTNGNDKQPVKEVSRDNIGVNRAACSRFEVLGGDDDNIRTRPHVHFVKVNVDGSARGRPNQAAAGSVSRDDGGSQTNCFTFRVGISS</sequence>
<protein>
    <submittedName>
        <fullName evidence="2">Uncharacterized protein</fullName>
    </submittedName>
</protein>
<dbReference type="Proteomes" id="UP000594638">
    <property type="component" value="Unassembled WGS sequence"/>
</dbReference>
<dbReference type="AlphaFoldDB" id="A0A8S0RXU0"/>
<gene>
    <name evidence="2" type="ORF">OLEA9_A051514</name>
</gene>
<evidence type="ECO:0000313" key="2">
    <source>
        <dbReference type="EMBL" id="CAA2984968.1"/>
    </source>
</evidence>
<feature type="compositionally biased region" description="Low complexity" evidence="1">
    <location>
        <begin position="8"/>
        <end position="18"/>
    </location>
</feature>
<dbReference type="Gramene" id="OE9A051514T1">
    <property type="protein sequence ID" value="OE9A051514C1"/>
    <property type="gene ID" value="OE9A051514"/>
</dbReference>
<feature type="region of interest" description="Disordered" evidence="1">
    <location>
        <begin position="1"/>
        <end position="20"/>
    </location>
</feature>
<dbReference type="EMBL" id="CACTIH010003786">
    <property type="protein sequence ID" value="CAA2984968.1"/>
    <property type="molecule type" value="Genomic_DNA"/>
</dbReference>